<gene>
    <name evidence="1" type="ORF">HNP82_002499</name>
</gene>
<sequence length="75" mass="8901">MENFLLRLKEDMTQYEEKNHSSPDYVIMGWDLVYEVRHMKDVYKCTLSREYVFGIPVLETNISGVLALGIRCRQQ</sequence>
<evidence type="ECO:0000313" key="2">
    <source>
        <dbReference type="Proteomes" id="UP000543642"/>
    </source>
</evidence>
<proteinExistence type="predicted"/>
<name>A0A7W8HBE0_9FIRM</name>
<evidence type="ECO:0000313" key="1">
    <source>
        <dbReference type="EMBL" id="MBB5265356.1"/>
    </source>
</evidence>
<organism evidence="1 2">
    <name type="scientific">Catenibacillus scindens</name>
    <dbReference type="NCBI Taxonomy" id="673271"/>
    <lineage>
        <taxon>Bacteria</taxon>
        <taxon>Bacillati</taxon>
        <taxon>Bacillota</taxon>
        <taxon>Clostridia</taxon>
        <taxon>Lachnospirales</taxon>
        <taxon>Lachnospiraceae</taxon>
        <taxon>Catenibacillus</taxon>
    </lineage>
</organism>
<accession>A0A7W8HBE0</accession>
<dbReference type="RefSeq" id="WP_183775220.1">
    <property type="nucleotide sequence ID" value="NZ_CAWVEG010000177.1"/>
</dbReference>
<reference evidence="1 2" key="1">
    <citation type="submission" date="2020-08" db="EMBL/GenBank/DDBJ databases">
        <title>Genomic Encyclopedia of Type Strains, Phase IV (KMG-IV): sequencing the most valuable type-strain genomes for metagenomic binning, comparative biology and taxonomic classification.</title>
        <authorList>
            <person name="Goeker M."/>
        </authorList>
    </citation>
    <scope>NUCLEOTIDE SEQUENCE [LARGE SCALE GENOMIC DNA]</scope>
    <source>
        <strain evidence="1 2">DSM 106146</strain>
    </source>
</reference>
<protein>
    <submittedName>
        <fullName evidence="1">Uncharacterized protein</fullName>
    </submittedName>
</protein>
<keyword evidence="2" id="KW-1185">Reference proteome</keyword>
<comment type="caution">
    <text evidence="1">The sequence shown here is derived from an EMBL/GenBank/DDBJ whole genome shotgun (WGS) entry which is preliminary data.</text>
</comment>
<dbReference type="EMBL" id="JACHFW010000010">
    <property type="protein sequence ID" value="MBB5265356.1"/>
    <property type="molecule type" value="Genomic_DNA"/>
</dbReference>
<dbReference type="AlphaFoldDB" id="A0A7W8HBE0"/>
<dbReference type="Proteomes" id="UP000543642">
    <property type="component" value="Unassembled WGS sequence"/>
</dbReference>